<feature type="domain" description="DUF8054" evidence="1">
    <location>
        <begin position="2"/>
        <end position="35"/>
    </location>
</feature>
<dbReference type="Pfam" id="PF26238">
    <property type="entry name" value="DUF8054_M"/>
    <property type="match status" value="1"/>
</dbReference>
<dbReference type="AlphaFoldDB" id="A0A481RKK3"/>
<feature type="domain" description="DUF8054" evidence="3">
    <location>
        <begin position="48"/>
        <end position="164"/>
    </location>
</feature>
<geneLocation type="plasmid" evidence="5">
    <name>megaPlasmid</name>
</geneLocation>
<dbReference type="GeneID" id="301361739"/>
<dbReference type="Pfam" id="PF26236">
    <property type="entry name" value="DUF8054_N"/>
    <property type="match status" value="1"/>
</dbReference>
<dbReference type="InterPro" id="IPR058674">
    <property type="entry name" value="DUF8054_N"/>
</dbReference>
<name>A0A481RKK3_HALEZ</name>
<dbReference type="KEGG" id="hezz:EO776_17985"/>
<reference evidence="5" key="1">
    <citation type="submission" date="2019-01" db="EMBL/GenBank/DDBJ databases">
        <title>Complete genome of Halorubrum ezzemoulense strain FB21.</title>
        <authorList>
            <person name="Feng Y."/>
            <person name="Louyakis A.S."/>
            <person name="Papke R.T."/>
            <person name="Gogarten J.P."/>
        </authorList>
    </citation>
    <scope>NUCLEOTIDE SEQUENCE [LARGE SCALE GENOMIC DNA]</scope>
    <source>
        <strain evidence="5">Fb21</strain>
        <plasmid evidence="5">megaPlasmid</plasmid>
    </source>
</reference>
<evidence type="ECO:0000259" key="1">
    <source>
        <dbReference type="Pfam" id="PF26236"/>
    </source>
</evidence>
<dbReference type="Pfam" id="PF26237">
    <property type="entry name" value="DUF8054_C"/>
    <property type="match status" value="1"/>
</dbReference>
<sequence>MVSVAAIYLRGYLVPGTPELTKRYLPEYVLALFGKADAPVPSTGMTFDTVTFLERNGVLEDMGDDVALTPEFKRQLGTTALEIDINTGMTAAAADLLDVNPDRVSFVGEDGSWRVLVDESIRGRWESRAAFVADLAAYQELSTWTDEWALVPEAARGQTLSAIRACLDFCPTCGGTIQLGTELVSSCCREYEVVAATCTECNARLFEMNAHAVETAK</sequence>
<dbReference type="EMBL" id="CP034941">
    <property type="protein sequence ID" value="QAY21817.1"/>
    <property type="molecule type" value="Genomic_DNA"/>
</dbReference>
<feature type="domain" description="DUF8054" evidence="2">
    <location>
        <begin position="169"/>
        <end position="208"/>
    </location>
</feature>
<evidence type="ECO:0000259" key="3">
    <source>
        <dbReference type="Pfam" id="PF26238"/>
    </source>
</evidence>
<evidence type="ECO:0000313" key="4">
    <source>
        <dbReference type="EMBL" id="QAY21817.1"/>
    </source>
</evidence>
<protein>
    <submittedName>
        <fullName evidence="4">Uncharacterized protein</fullName>
    </submittedName>
</protein>
<keyword evidence="4" id="KW-0614">Plasmid</keyword>
<gene>
    <name evidence="4" type="ORF">EO776_17985</name>
</gene>
<dbReference type="InterPro" id="IPR058675">
    <property type="entry name" value="DUF8054_C"/>
</dbReference>
<accession>A0A481RKK3</accession>
<organism evidence="4 5">
    <name type="scientific">Halorubrum ezzemoulense</name>
    <name type="common">Halorubrum chaoviator</name>
    <dbReference type="NCBI Taxonomy" id="337243"/>
    <lineage>
        <taxon>Archaea</taxon>
        <taxon>Methanobacteriati</taxon>
        <taxon>Methanobacteriota</taxon>
        <taxon>Stenosarchaea group</taxon>
        <taxon>Halobacteria</taxon>
        <taxon>Halobacteriales</taxon>
        <taxon>Haloferacaceae</taxon>
        <taxon>Halorubrum</taxon>
    </lineage>
</organism>
<dbReference type="InterPro" id="IPR058775">
    <property type="entry name" value="DUF8054_M"/>
</dbReference>
<evidence type="ECO:0000313" key="5">
    <source>
        <dbReference type="Proteomes" id="UP000293073"/>
    </source>
</evidence>
<dbReference type="Proteomes" id="UP000293073">
    <property type="component" value="Plasmid megaplasmid"/>
</dbReference>
<dbReference type="RefSeq" id="WP_129452633.1">
    <property type="nucleotide sequence ID" value="NZ_CP034941.1"/>
</dbReference>
<evidence type="ECO:0000259" key="2">
    <source>
        <dbReference type="Pfam" id="PF26237"/>
    </source>
</evidence>
<proteinExistence type="predicted"/>